<keyword evidence="3 11" id="KW-0812">Transmembrane</keyword>
<feature type="domain" description="Malectin" evidence="13">
    <location>
        <begin position="27"/>
        <end position="186"/>
    </location>
</feature>
<comment type="similarity">
    <text evidence="2">Belongs to the malectin family.</text>
</comment>
<evidence type="ECO:0000256" key="9">
    <source>
        <dbReference type="ARBA" id="ARBA00023277"/>
    </source>
</evidence>
<evidence type="ECO:0000256" key="5">
    <source>
        <dbReference type="ARBA" id="ARBA00022824"/>
    </source>
</evidence>
<feature type="chain" id="PRO_5010888058" description="Malectin domain-containing protein" evidence="12">
    <location>
        <begin position="25"/>
        <end position="271"/>
    </location>
</feature>
<keyword evidence="5" id="KW-0256">Endoplasmic reticulum</keyword>
<feature type="transmembrane region" description="Helical" evidence="11">
    <location>
        <begin position="249"/>
        <end position="270"/>
    </location>
</feature>
<dbReference type="InterPro" id="IPR021720">
    <property type="entry name" value="Malectin_dom"/>
</dbReference>
<dbReference type="AlphaFoldDB" id="A0A1X7URV0"/>
<evidence type="ECO:0000256" key="10">
    <source>
        <dbReference type="SAM" id="MobiDB-lite"/>
    </source>
</evidence>
<dbReference type="OMA" id="PNPYSMD"/>
<evidence type="ECO:0000256" key="1">
    <source>
        <dbReference type="ARBA" id="ARBA00004115"/>
    </source>
</evidence>
<evidence type="ECO:0000256" key="7">
    <source>
        <dbReference type="ARBA" id="ARBA00023136"/>
    </source>
</evidence>
<proteinExistence type="inferred from homology"/>
<dbReference type="InterPro" id="IPR039155">
    <property type="entry name" value="MLEC"/>
</dbReference>
<comment type="subcellular location">
    <subcellularLocation>
        <location evidence="1">Endoplasmic reticulum membrane</location>
        <topology evidence="1">Single-pass type I membrane protein</topology>
    </subcellularLocation>
</comment>
<dbReference type="GO" id="GO:0005789">
    <property type="term" value="C:endoplasmic reticulum membrane"/>
    <property type="evidence" value="ECO:0007669"/>
    <property type="project" value="UniProtKB-SubCell"/>
</dbReference>
<dbReference type="Proteomes" id="UP000007879">
    <property type="component" value="Unassembled WGS sequence"/>
</dbReference>
<dbReference type="EnsemblMetazoa" id="Aqu2.1.30396_001">
    <property type="protein sequence ID" value="Aqu2.1.30396_001"/>
    <property type="gene ID" value="Aqu2.1.30396"/>
</dbReference>
<organism evidence="14">
    <name type="scientific">Amphimedon queenslandica</name>
    <name type="common">Sponge</name>
    <dbReference type="NCBI Taxonomy" id="400682"/>
    <lineage>
        <taxon>Eukaryota</taxon>
        <taxon>Metazoa</taxon>
        <taxon>Porifera</taxon>
        <taxon>Demospongiae</taxon>
        <taxon>Heteroscleromorpha</taxon>
        <taxon>Haplosclerida</taxon>
        <taxon>Niphatidae</taxon>
        <taxon>Amphimedon</taxon>
    </lineage>
</organism>
<name>A0A1X7URV0_AMPQE</name>
<evidence type="ECO:0000256" key="11">
    <source>
        <dbReference type="SAM" id="Phobius"/>
    </source>
</evidence>
<dbReference type="KEGG" id="aqu:100638773"/>
<accession>A0A1X7URV0</accession>
<sequence length="271" mass="30258">MASLKSPLLLLLTIFSLLYTLVSSYEVIYAVNCGGGRHTDTNGIRYRRDESDAGVASDFGKGLTIARVPPEDQILYQTERYHYRDFSYDVSIKSEGEHFVVLKFAEVYFQRPNEKVFDVVLNNHFTVASNLDIFARVGRAVAFDMIIPFTVHDGQITVNEETSDFDGTLVVEFSKGLRDNPKINAIVVAKGNPGEFPPLPPLEQVSKNSQQQAQPETDGEWGDTSSKGQKFKRPSGPRAIDPYSSDESWFWPITIAIAVFLPVMFCLCGLS</sequence>
<keyword evidence="4 12" id="KW-0732">Signal</keyword>
<evidence type="ECO:0000256" key="2">
    <source>
        <dbReference type="ARBA" id="ARBA00009141"/>
    </source>
</evidence>
<reference evidence="15" key="1">
    <citation type="journal article" date="2010" name="Nature">
        <title>The Amphimedon queenslandica genome and the evolution of animal complexity.</title>
        <authorList>
            <person name="Srivastava M."/>
            <person name="Simakov O."/>
            <person name="Chapman J."/>
            <person name="Fahey B."/>
            <person name="Gauthier M.E."/>
            <person name="Mitros T."/>
            <person name="Richards G.S."/>
            <person name="Conaco C."/>
            <person name="Dacre M."/>
            <person name="Hellsten U."/>
            <person name="Larroux C."/>
            <person name="Putnam N.H."/>
            <person name="Stanke M."/>
            <person name="Adamska M."/>
            <person name="Darling A."/>
            <person name="Degnan S.M."/>
            <person name="Oakley T.H."/>
            <person name="Plachetzki D.C."/>
            <person name="Zhai Y."/>
            <person name="Adamski M."/>
            <person name="Calcino A."/>
            <person name="Cummins S.F."/>
            <person name="Goodstein D.M."/>
            <person name="Harris C."/>
            <person name="Jackson D.J."/>
            <person name="Leys S.P."/>
            <person name="Shu S."/>
            <person name="Woodcroft B.J."/>
            <person name="Vervoort M."/>
            <person name="Kosik K.S."/>
            <person name="Manning G."/>
            <person name="Degnan B.M."/>
            <person name="Rokhsar D.S."/>
        </authorList>
    </citation>
    <scope>NUCLEOTIDE SEQUENCE [LARGE SCALE GENOMIC DNA]</scope>
</reference>
<evidence type="ECO:0000259" key="13">
    <source>
        <dbReference type="Pfam" id="PF11721"/>
    </source>
</evidence>
<dbReference type="InParanoid" id="A0A1X7URV0"/>
<keyword evidence="15" id="KW-1185">Reference proteome</keyword>
<dbReference type="eggNOG" id="KOG3593">
    <property type="taxonomic scope" value="Eukaryota"/>
</dbReference>
<gene>
    <name evidence="14" type="primary">100638773</name>
</gene>
<dbReference type="EnsemblMetazoa" id="XM_003386924.2">
    <property type="protein sequence ID" value="XP_003386972.1"/>
    <property type="gene ID" value="LOC100638773"/>
</dbReference>
<dbReference type="Pfam" id="PF11721">
    <property type="entry name" value="Malectin"/>
    <property type="match status" value="1"/>
</dbReference>
<keyword evidence="7 11" id="KW-0472">Membrane</keyword>
<evidence type="ECO:0000313" key="14">
    <source>
        <dbReference type="EnsemblMetazoa" id="Aqu2.1.30396_001"/>
    </source>
</evidence>
<feature type="signal peptide" evidence="12">
    <location>
        <begin position="1"/>
        <end position="24"/>
    </location>
</feature>
<dbReference type="PANTHER" id="PTHR13460">
    <property type="match status" value="1"/>
</dbReference>
<dbReference type="GO" id="GO:0030246">
    <property type="term" value="F:carbohydrate binding"/>
    <property type="evidence" value="ECO:0007669"/>
    <property type="project" value="InterPro"/>
</dbReference>
<protein>
    <recommendedName>
        <fullName evidence="13">Malectin domain-containing protein</fullName>
    </recommendedName>
</protein>
<evidence type="ECO:0000256" key="4">
    <source>
        <dbReference type="ARBA" id="ARBA00022729"/>
    </source>
</evidence>
<feature type="region of interest" description="Disordered" evidence="10">
    <location>
        <begin position="198"/>
        <end position="239"/>
    </location>
</feature>
<keyword evidence="9" id="KW-0119">Carbohydrate metabolism</keyword>
<keyword evidence="8" id="KW-0325">Glycoprotein</keyword>
<evidence type="ECO:0000256" key="3">
    <source>
        <dbReference type="ARBA" id="ARBA00022692"/>
    </source>
</evidence>
<dbReference type="Gene3D" id="2.60.120.430">
    <property type="entry name" value="Galactose-binding lectin"/>
    <property type="match status" value="1"/>
</dbReference>
<dbReference type="STRING" id="400682.A0A1X7URV0"/>
<evidence type="ECO:0000256" key="12">
    <source>
        <dbReference type="SAM" id="SignalP"/>
    </source>
</evidence>
<evidence type="ECO:0000256" key="8">
    <source>
        <dbReference type="ARBA" id="ARBA00023180"/>
    </source>
</evidence>
<evidence type="ECO:0000256" key="6">
    <source>
        <dbReference type="ARBA" id="ARBA00022989"/>
    </source>
</evidence>
<evidence type="ECO:0000313" key="15">
    <source>
        <dbReference type="Proteomes" id="UP000007879"/>
    </source>
</evidence>
<dbReference type="PANTHER" id="PTHR13460:SF0">
    <property type="entry name" value="MALECTIN"/>
    <property type="match status" value="1"/>
</dbReference>
<reference evidence="14" key="2">
    <citation type="submission" date="2017-05" db="UniProtKB">
        <authorList>
            <consortium name="EnsemblMetazoa"/>
        </authorList>
    </citation>
    <scope>IDENTIFICATION</scope>
</reference>
<keyword evidence="6 11" id="KW-1133">Transmembrane helix</keyword>
<feature type="compositionally biased region" description="Polar residues" evidence="10">
    <location>
        <begin position="205"/>
        <end position="215"/>
    </location>
</feature>
<dbReference type="OrthoDB" id="10013439at2759"/>